<keyword evidence="2" id="KW-1185">Reference proteome</keyword>
<dbReference type="EMBL" id="JAVYAA010000004">
    <property type="protein sequence ID" value="MDT8978036.1"/>
    <property type="molecule type" value="Genomic_DNA"/>
</dbReference>
<reference evidence="2" key="1">
    <citation type="submission" date="2023-09" db="EMBL/GenBank/DDBJ databases">
        <title>Paenibacillus sp. chi10 Genome sequencing and assembly.</title>
        <authorList>
            <person name="Kim I."/>
        </authorList>
    </citation>
    <scope>NUCLEOTIDE SEQUENCE [LARGE SCALE GENOMIC DNA]</scope>
    <source>
        <strain evidence="2">chi10</strain>
    </source>
</reference>
<protein>
    <submittedName>
        <fullName evidence="1">Uncharacterized protein</fullName>
    </submittedName>
</protein>
<organism evidence="1 2">
    <name type="scientific">Paenibacillus suaedae</name>
    <dbReference type="NCBI Taxonomy" id="3077233"/>
    <lineage>
        <taxon>Bacteria</taxon>
        <taxon>Bacillati</taxon>
        <taxon>Bacillota</taxon>
        <taxon>Bacilli</taxon>
        <taxon>Bacillales</taxon>
        <taxon>Paenibacillaceae</taxon>
        <taxon>Paenibacillus</taxon>
    </lineage>
</organism>
<gene>
    <name evidence="1" type="ORF">RQP50_17565</name>
</gene>
<proteinExistence type="predicted"/>
<dbReference type="Proteomes" id="UP001250538">
    <property type="component" value="Unassembled WGS sequence"/>
</dbReference>
<dbReference type="AlphaFoldDB" id="A0AAJ2JY57"/>
<accession>A0AAJ2JY57</accession>
<sequence>MLLSIIQQEALEQARRHGGRLIRWSGGCWTYEGAAILEEDDHSKAFPEWHCTTNTIFALVRRGYLLMEDWRSCTLVESLPSLKSINMRAILEHRHLKS</sequence>
<comment type="caution">
    <text evidence="1">The sequence shown here is derived from an EMBL/GenBank/DDBJ whole genome shotgun (WGS) entry which is preliminary data.</text>
</comment>
<evidence type="ECO:0000313" key="1">
    <source>
        <dbReference type="EMBL" id="MDT8978036.1"/>
    </source>
</evidence>
<dbReference type="RefSeq" id="WP_021252770.1">
    <property type="nucleotide sequence ID" value="NZ_JAVYAA010000004.1"/>
</dbReference>
<evidence type="ECO:0000313" key="2">
    <source>
        <dbReference type="Proteomes" id="UP001250538"/>
    </source>
</evidence>
<name>A0AAJ2JY57_9BACL</name>